<dbReference type="GO" id="GO:0005524">
    <property type="term" value="F:ATP binding"/>
    <property type="evidence" value="ECO:0007669"/>
    <property type="project" value="UniProtKB-KW"/>
</dbReference>
<sequence>MKNSDIIIDISNLSYSYNSKKIYENLNLQIKEGTIFGLLGKNGVGKSTLINILMGFLKPNSGKCLIFGEPSHNLSAQIKKDIALLYEGFITYDFMSIKEIEKYFAPFYPNWKKTVFYELINLMNLNHNQKLSTLSFGQKSQVILGLLFAQDAKLLILDDYSMGLDAGYRRLFIDYLKDYVKETNKTVLITSHIMSDLVDLIDDIAIIQKDKEIYKNSMKNFIENFRCYKLNENEQIDLKNVHRVESHKNYKKIYTFENFDSLEELQVDFEDKFLGYVGKY</sequence>
<gene>
    <name evidence="5" type="ORF">AA20_11085</name>
</gene>
<dbReference type="RefSeq" id="WP_046997272.1">
    <property type="nucleotide sequence ID" value="NZ_JAIQ01000152.1"/>
</dbReference>
<dbReference type="InterPro" id="IPR027417">
    <property type="entry name" value="P-loop_NTPase"/>
</dbReference>
<accession>A0A0G9JSQ1</accession>
<dbReference type="PANTHER" id="PTHR42939:SF1">
    <property type="entry name" value="ABC TRANSPORTER ATP-BINDING PROTEIN ALBC-RELATED"/>
    <property type="match status" value="1"/>
</dbReference>
<name>A0A0G9JSQ1_9BACT</name>
<organism evidence="5 6">
    <name type="scientific">Aliarcobacter butzleri L348</name>
    <dbReference type="NCBI Taxonomy" id="1447256"/>
    <lineage>
        <taxon>Bacteria</taxon>
        <taxon>Pseudomonadati</taxon>
        <taxon>Campylobacterota</taxon>
        <taxon>Epsilonproteobacteria</taxon>
        <taxon>Campylobacterales</taxon>
        <taxon>Arcobacteraceae</taxon>
        <taxon>Aliarcobacter</taxon>
    </lineage>
</organism>
<reference evidence="5 6" key="1">
    <citation type="submission" date="2014-01" db="EMBL/GenBank/DDBJ databases">
        <title>Development of a Comparative Genomic Fingerprinting Assay for High Resolution Genotyping of Arcobacter butzleri.</title>
        <authorList>
            <person name="Webb A.L."/>
            <person name="Inglis G.D."/>
            <person name="Kruczkiewicz P."/>
            <person name="Selinger L.B."/>
            <person name="Taboada E.N."/>
        </authorList>
    </citation>
    <scope>NUCLEOTIDE SEQUENCE [LARGE SCALE GENOMIC DNA]</scope>
    <source>
        <strain evidence="5 6">L348</strain>
    </source>
</reference>
<dbReference type="SMART" id="SM00382">
    <property type="entry name" value="AAA"/>
    <property type="match status" value="1"/>
</dbReference>
<dbReference type="InterPro" id="IPR003439">
    <property type="entry name" value="ABC_transporter-like_ATP-bd"/>
</dbReference>
<dbReference type="AlphaFoldDB" id="A0A0G9JSQ1"/>
<evidence type="ECO:0000259" key="4">
    <source>
        <dbReference type="PROSITE" id="PS50893"/>
    </source>
</evidence>
<keyword evidence="2" id="KW-0547">Nucleotide-binding</keyword>
<dbReference type="PANTHER" id="PTHR42939">
    <property type="entry name" value="ABC TRANSPORTER ATP-BINDING PROTEIN ALBC-RELATED"/>
    <property type="match status" value="1"/>
</dbReference>
<dbReference type="GO" id="GO:0016887">
    <property type="term" value="F:ATP hydrolysis activity"/>
    <property type="evidence" value="ECO:0007669"/>
    <property type="project" value="InterPro"/>
</dbReference>
<dbReference type="Proteomes" id="UP000035514">
    <property type="component" value="Unassembled WGS sequence"/>
</dbReference>
<keyword evidence="3 5" id="KW-0067">ATP-binding</keyword>
<protein>
    <submittedName>
        <fullName evidence="5">ABC transporter ATP-binding protein</fullName>
    </submittedName>
</protein>
<keyword evidence="1" id="KW-0813">Transport</keyword>
<dbReference type="CDD" id="cd03230">
    <property type="entry name" value="ABC_DR_subfamily_A"/>
    <property type="match status" value="1"/>
</dbReference>
<comment type="caution">
    <text evidence="5">The sequence shown here is derived from an EMBL/GenBank/DDBJ whole genome shotgun (WGS) entry which is preliminary data.</text>
</comment>
<dbReference type="EMBL" id="JAIQ01000152">
    <property type="protein sequence ID" value="KLD97308.1"/>
    <property type="molecule type" value="Genomic_DNA"/>
</dbReference>
<evidence type="ECO:0000256" key="2">
    <source>
        <dbReference type="ARBA" id="ARBA00022741"/>
    </source>
</evidence>
<evidence type="ECO:0000313" key="6">
    <source>
        <dbReference type="Proteomes" id="UP000035514"/>
    </source>
</evidence>
<dbReference type="SUPFAM" id="SSF52540">
    <property type="entry name" value="P-loop containing nucleoside triphosphate hydrolases"/>
    <property type="match status" value="1"/>
</dbReference>
<dbReference type="InterPro" id="IPR003593">
    <property type="entry name" value="AAA+_ATPase"/>
</dbReference>
<feature type="domain" description="ABC transporter" evidence="4">
    <location>
        <begin position="8"/>
        <end position="234"/>
    </location>
</feature>
<evidence type="ECO:0000313" key="5">
    <source>
        <dbReference type="EMBL" id="KLD97308.1"/>
    </source>
</evidence>
<evidence type="ECO:0000256" key="1">
    <source>
        <dbReference type="ARBA" id="ARBA00022448"/>
    </source>
</evidence>
<dbReference type="PROSITE" id="PS50893">
    <property type="entry name" value="ABC_TRANSPORTER_2"/>
    <property type="match status" value="1"/>
</dbReference>
<dbReference type="Pfam" id="PF00005">
    <property type="entry name" value="ABC_tran"/>
    <property type="match status" value="1"/>
</dbReference>
<dbReference type="Gene3D" id="3.40.50.300">
    <property type="entry name" value="P-loop containing nucleotide triphosphate hydrolases"/>
    <property type="match status" value="1"/>
</dbReference>
<dbReference type="InterPro" id="IPR051782">
    <property type="entry name" value="ABC_Transporter_VariousFunc"/>
</dbReference>
<dbReference type="PATRIC" id="fig|1447256.3.peg.2169"/>
<proteinExistence type="predicted"/>
<evidence type="ECO:0000256" key="3">
    <source>
        <dbReference type="ARBA" id="ARBA00022840"/>
    </source>
</evidence>